<evidence type="ECO:0000256" key="2">
    <source>
        <dbReference type="ARBA" id="ARBA00023242"/>
    </source>
</evidence>
<dbReference type="GO" id="GO:0006261">
    <property type="term" value="P:DNA-templated DNA replication"/>
    <property type="evidence" value="ECO:0007669"/>
    <property type="project" value="TreeGrafter"/>
</dbReference>
<reference evidence="4" key="2">
    <citation type="submission" date="2025-09" db="UniProtKB">
        <authorList>
            <consortium name="Ensembl"/>
        </authorList>
    </citation>
    <scope>IDENTIFICATION</scope>
</reference>
<protein>
    <recommendedName>
        <fullName evidence="3">Transcription factor CBF/NF-Y/archaeal histone domain-containing protein</fullName>
    </recommendedName>
</protein>
<feature type="domain" description="Transcription factor CBF/NF-Y/archaeal histone" evidence="3">
    <location>
        <begin position="52"/>
        <end position="83"/>
    </location>
</feature>
<accession>A0A8B9EAI7</accession>
<evidence type="ECO:0000313" key="4">
    <source>
        <dbReference type="Ensembl" id="ENSACDP00005017551.1"/>
    </source>
</evidence>
<dbReference type="Pfam" id="PF00808">
    <property type="entry name" value="CBFD_NFYB_HMF"/>
    <property type="match status" value="1"/>
</dbReference>
<dbReference type="Ensembl" id="ENSACDT00005021081.1">
    <property type="protein sequence ID" value="ENSACDP00005017551.1"/>
    <property type="gene ID" value="ENSACDG00005012787.1"/>
</dbReference>
<keyword evidence="2" id="KW-0539">Nucleus</keyword>
<dbReference type="Proteomes" id="UP000694521">
    <property type="component" value="Unplaced"/>
</dbReference>
<dbReference type="GO" id="GO:0046982">
    <property type="term" value="F:protein heterodimerization activity"/>
    <property type="evidence" value="ECO:0007669"/>
    <property type="project" value="InterPro"/>
</dbReference>
<keyword evidence="5" id="KW-1185">Reference proteome</keyword>
<dbReference type="InterPro" id="IPR050568">
    <property type="entry name" value="Transcr_DNA_Rep_Reg"/>
</dbReference>
<comment type="subcellular location">
    <subcellularLocation>
        <location evidence="1">Nucleus</location>
    </subcellularLocation>
</comment>
<dbReference type="InterPro" id="IPR003958">
    <property type="entry name" value="CBFA_NFYB_domain"/>
</dbReference>
<dbReference type="InterPro" id="IPR009072">
    <property type="entry name" value="Histone-fold"/>
</dbReference>
<sequence length="111" mass="12472">VTPRAAAGYPPPTAEASSAWHARAVSQKVPWEQLTHVWSQTCSEETEVGLGELFVETIAKDAYVYAQQGKRKTLQRKDLDNAIEAIDEFAFLEGEFLLGFSWFQYFLDSPS</sequence>
<reference evidence="4" key="1">
    <citation type="submission" date="2025-08" db="UniProtKB">
        <authorList>
            <consortium name="Ensembl"/>
        </authorList>
    </citation>
    <scope>IDENTIFICATION</scope>
</reference>
<dbReference type="GO" id="GO:0008622">
    <property type="term" value="C:epsilon DNA polymerase complex"/>
    <property type="evidence" value="ECO:0007669"/>
    <property type="project" value="TreeGrafter"/>
</dbReference>
<dbReference type="SUPFAM" id="SSF47113">
    <property type="entry name" value="Histone-fold"/>
    <property type="match status" value="1"/>
</dbReference>
<dbReference type="PANTHER" id="PTHR10252:SF79">
    <property type="entry name" value="DNA POLYMERASE EPSILON SUBUNIT 4"/>
    <property type="match status" value="1"/>
</dbReference>
<name>A0A8B9EAI7_ANSCY</name>
<evidence type="ECO:0000313" key="5">
    <source>
        <dbReference type="Proteomes" id="UP000694521"/>
    </source>
</evidence>
<dbReference type="PANTHER" id="PTHR10252">
    <property type="entry name" value="HISTONE-LIKE TRANSCRIPTION FACTOR CCAAT-RELATED"/>
    <property type="match status" value="1"/>
</dbReference>
<dbReference type="AlphaFoldDB" id="A0A8B9EAI7"/>
<dbReference type="Gene3D" id="1.10.20.10">
    <property type="entry name" value="Histone, subunit A"/>
    <property type="match status" value="1"/>
</dbReference>
<evidence type="ECO:0000259" key="3">
    <source>
        <dbReference type="Pfam" id="PF00808"/>
    </source>
</evidence>
<evidence type="ECO:0000256" key="1">
    <source>
        <dbReference type="ARBA" id="ARBA00004123"/>
    </source>
</evidence>
<proteinExistence type="predicted"/>
<dbReference type="CDD" id="cd22929">
    <property type="entry name" value="HFD_POLE4-like"/>
    <property type="match status" value="1"/>
</dbReference>
<organism evidence="4 5">
    <name type="scientific">Anser cygnoides</name>
    <name type="common">Swan goose</name>
    <dbReference type="NCBI Taxonomy" id="8845"/>
    <lineage>
        <taxon>Eukaryota</taxon>
        <taxon>Metazoa</taxon>
        <taxon>Chordata</taxon>
        <taxon>Craniata</taxon>
        <taxon>Vertebrata</taxon>
        <taxon>Euteleostomi</taxon>
        <taxon>Archelosauria</taxon>
        <taxon>Archosauria</taxon>
        <taxon>Dinosauria</taxon>
        <taxon>Saurischia</taxon>
        <taxon>Theropoda</taxon>
        <taxon>Coelurosauria</taxon>
        <taxon>Aves</taxon>
        <taxon>Neognathae</taxon>
        <taxon>Galloanserae</taxon>
        <taxon>Anseriformes</taxon>
        <taxon>Anatidae</taxon>
        <taxon>Anserinae</taxon>
        <taxon>Anser</taxon>
    </lineage>
</organism>